<keyword evidence="1" id="KW-1133">Transmembrane helix</keyword>
<dbReference type="RefSeq" id="WP_203626487.1">
    <property type="nucleotide sequence ID" value="NZ_BOLQ01000005.1"/>
</dbReference>
<dbReference type="EMBL" id="JBHTOC010000009">
    <property type="protein sequence ID" value="MFD1430037.1"/>
    <property type="molecule type" value="Genomic_DNA"/>
</dbReference>
<organism evidence="2 3">
    <name type="scientific">Lacticaseibacillus mingshuiensis</name>
    <dbReference type="NCBI Taxonomy" id="2799574"/>
    <lineage>
        <taxon>Bacteria</taxon>
        <taxon>Bacillati</taxon>
        <taxon>Bacillota</taxon>
        <taxon>Bacilli</taxon>
        <taxon>Lactobacillales</taxon>
        <taxon>Lactobacillaceae</taxon>
        <taxon>Lacticaseibacillus</taxon>
    </lineage>
</organism>
<name>A0ABW4CI87_9LACO</name>
<feature type="transmembrane region" description="Helical" evidence="1">
    <location>
        <begin position="9"/>
        <end position="28"/>
    </location>
</feature>
<feature type="transmembrane region" description="Helical" evidence="1">
    <location>
        <begin position="176"/>
        <end position="197"/>
    </location>
</feature>
<feature type="transmembrane region" description="Helical" evidence="1">
    <location>
        <begin position="109"/>
        <end position="130"/>
    </location>
</feature>
<protein>
    <recommendedName>
        <fullName evidence="4">ABC transporter permease</fullName>
    </recommendedName>
</protein>
<reference evidence="3" key="1">
    <citation type="journal article" date="2019" name="Int. J. Syst. Evol. Microbiol.">
        <title>The Global Catalogue of Microorganisms (GCM) 10K type strain sequencing project: providing services to taxonomists for standard genome sequencing and annotation.</title>
        <authorList>
            <consortium name="The Broad Institute Genomics Platform"/>
            <consortium name="The Broad Institute Genome Sequencing Center for Infectious Disease"/>
            <person name="Wu L."/>
            <person name="Ma J."/>
        </authorList>
    </citation>
    <scope>NUCLEOTIDE SEQUENCE [LARGE SCALE GENOMIC DNA]</scope>
    <source>
        <strain evidence="3">CCM 8980</strain>
    </source>
</reference>
<sequence>MIRYDRRKFGIAGILLMLIFIVMAYNGYQGFGTFWPAVLKAKIETDKVAWMQSLSLGFVWVSALDSRVHGIFLALIFALSIDVVGVETTDIWIARLSRRALLTRDTKRAMLLVLLNSVMMMVLLVVETALWYPIAFDNLGNFLINLVIVGAGFTVFYLFVAILAQTCRYLFMSRGLGFVACAFFLVGDFYLPTVFHINEMWSATNILDTLYLYTLNLRPQNGFVPSLSQLADPAANAGFLLIVIVALVIARREIVLHRDMVFTEERK</sequence>
<accession>A0ABW4CI87</accession>
<keyword evidence="1" id="KW-0812">Transmembrane</keyword>
<dbReference type="Proteomes" id="UP001597196">
    <property type="component" value="Unassembled WGS sequence"/>
</dbReference>
<feature type="transmembrane region" description="Helical" evidence="1">
    <location>
        <begin position="233"/>
        <end position="250"/>
    </location>
</feature>
<evidence type="ECO:0000313" key="3">
    <source>
        <dbReference type="Proteomes" id="UP001597196"/>
    </source>
</evidence>
<evidence type="ECO:0000256" key="1">
    <source>
        <dbReference type="SAM" id="Phobius"/>
    </source>
</evidence>
<gene>
    <name evidence="2" type="ORF">ACFQ4P_07225</name>
</gene>
<keyword evidence="3" id="KW-1185">Reference proteome</keyword>
<comment type="caution">
    <text evidence="2">The sequence shown here is derived from an EMBL/GenBank/DDBJ whole genome shotgun (WGS) entry which is preliminary data.</text>
</comment>
<keyword evidence="1" id="KW-0472">Membrane</keyword>
<evidence type="ECO:0008006" key="4">
    <source>
        <dbReference type="Google" id="ProtNLM"/>
    </source>
</evidence>
<proteinExistence type="predicted"/>
<feature type="transmembrane region" description="Helical" evidence="1">
    <location>
        <begin position="68"/>
        <end position="88"/>
    </location>
</feature>
<evidence type="ECO:0000313" key="2">
    <source>
        <dbReference type="EMBL" id="MFD1430037.1"/>
    </source>
</evidence>
<feature type="transmembrane region" description="Helical" evidence="1">
    <location>
        <begin position="142"/>
        <end position="164"/>
    </location>
</feature>